<organism evidence="1 2">
    <name type="scientific">Candidatus Yonathbacteria bacterium RIFOXYD1_FULL_52_36</name>
    <dbReference type="NCBI Taxonomy" id="1802730"/>
    <lineage>
        <taxon>Bacteria</taxon>
        <taxon>Candidatus Yonathiibacteriota</taxon>
    </lineage>
</organism>
<name>A0A1G2SLD3_9BACT</name>
<accession>A0A1G2SLD3</accession>
<dbReference type="InterPro" id="IPR036866">
    <property type="entry name" value="RibonucZ/Hydroxyglut_hydro"/>
</dbReference>
<dbReference type="Proteomes" id="UP000178168">
    <property type="component" value="Unassembled WGS sequence"/>
</dbReference>
<dbReference type="Gene3D" id="3.60.15.10">
    <property type="entry name" value="Ribonuclease Z/Hydroxyacylglutathione hydrolase-like"/>
    <property type="match status" value="1"/>
</dbReference>
<dbReference type="Pfam" id="PF13483">
    <property type="entry name" value="Lactamase_B_3"/>
    <property type="match status" value="1"/>
</dbReference>
<evidence type="ECO:0000313" key="1">
    <source>
        <dbReference type="EMBL" id="OHA85592.1"/>
    </source>
</evidence>
<evidence type="ECO:0000313" key="2">
    <source>
        <dbReference type="Proteomes" id="UP000178168"/>
    </source>
</evidence>
<comment type="caution">
    <text evidence="1">The sequence shown here is derived from an EMBL/GenBank/DDBJ whole genome shotgun (WGS) entry which is preliminary data.</text>
</comment>
<sequence>MVITYHGGEFIKAQVGDMVLAFNPIGKESVWKQSRFGADIAFVTLDDADFNGIEQVTYGDKTPFVVSGPGEYEVKGIFIKGAYTQTTYHKKLRANTVYALTFDDIRIGFLGALPNAEALTGEIKEMLGSVDILFAPIEGGEVLSAGDAHKIAVALEANILIPIHYDGVGDTALTALEKEAGEKAEVLEKLTIKRKDLEGKEGKVIVLTA</sequence>
<dbReference type="AlphaFoldDB" id="A0A1G2SLD3"/>
<dbReference type="PANTHER" id="PTHR39189:SF1">
    <property type="entry name" value="UPF0173 METAL-DEPENDENT HYDROLASE YTKL"/>
    <property type="match status" value="1"/>
</dbReference>
<proteinExistence type="predicted"/>
<protein>
    <recommendedName>
        <fullName evidence="3">Zn-dependent hydrolase</fullName>
    </recommendedName>
</protein>
<evidence type="ECO:0008006" key="3">
    <source>
        <dbReference type="Google" id="ProtNLM"/>
    </source>
</evidence>
<dbReference type="PANTHER" id="PTHR39189">
    <property type="entry name" value="UPF0173 METAL-DEPENDENT HYDROLASE YTKL"/>
    <property type="match status" value="1"/>
</dbReference>
<gene>
    <name evidence="1" type="ORF">A2591_00310</name>
</gene>
<reference evidence="1 2" key="1">
    <citation type="journal article" date="2016" name="Nat. Commun.">
        <title>Thousands of microbial genomes shed light on interconnected biogeochemical processes in an aquifer system.</title>
        <authorList>
            <person name="Anantharaman K."/>
            <person name="Brown C.T."/>
            <person name="Hug L.A."/>
            <person name="Sharon I."/>
            <person name="Castelle C.J."/>
            <person name="Probst A.J."/>
            <person name="Thomas B.C."/>
            <person name="Singh A."/>
            <person name="Wilkins M.J."/>
            <person name="Karaoz U."/>
            <person name="Brodie E.L."/>
            <person name="Williams K.H."/>
            <person name="Hubbard S.S."/>
            <person name="Banfield J.F."/>
        </authorList>
    </citation>
    <scope>NUCLEOTIDE SEQUENCE [LARGE SCALE GENOMIC DNA]</scope>
</reference>
<dbReference type="STRING" id="1802730.A2591_00310"/>
<dbReference type="EMBL" id="MHUZ01000021">
    <property type="protein sequence ID" value="OHA85592.1"/>
    <property type="molecule type" value="Genomic_DNA"/>
</dbReference>